<dbReference type="OrthoDB" id="455255at2"/>
<evidence type="ECO:0008006" key="3">
    <source>
        <dbReference type="Google" id="ProtNLM"/>
    </source>
</evidence>
<dbReference type="Pfam" id="PF10847">
    <property type="entry name" value="DUF2656"/>
    <property type="match status" value="1"/>
</dbReference>
<proteinExistence type="predicted"/>
<organism evidence="1 2">
    <name type="scientific">Richelia intracellularis HH01</name>
    <dbReference type="NCBI Taxonomy" id="1165094"/>
    <lineage>
        <taxon>Bacteria</taxon>
        <taxon>Bacillati</taxon>
        <taxon>Cyanobacteriota</taxon>
        <taxon>Cyanophyceae</taxon>
        <taxon>Nostocales</taxon>
        <taxon>Nostocaceae</taxon>
        <taxon>Richelia</taxon>
    </lineage>
</organism>
<protein>
    <recommendedName>
        <fullName evidence="3">DUF2656 domain-containing protein</fullName>
    </recommendedName>
</protein>
<evidence type="ECO:0000313" key="2">
    <source>
        <dbReference type="Proteomes" id="UP000053051"/>
    </source>
</evidence>
<gene>
    <name evidence="1" type="ORF">RINTHH_14920</name>
</gene>
<accession>M1WZJ8</accession>
<name>M1WZJ8_9NOST</name>
<dbReference type="Proteomes" id="UP000053051">
    <property type="component" value="Unassembled WGS sequence"/>
</dbReference>
<dbReference type="RefSeq" id="WP_008234467.1">
    <property type="nucleotide sequence ID" value="NZ_CAIY01000052.1"/>
</dbReference>
<dbReference type="InterPro" id="IPR020325">
    <property type="entry name" value="Uncharacterised_16.1kDa"/>
</dbReference>
<sequence length="157" mass="17880">MDKYQKERMLLSHNFDVQDNLVPKLSREDFALYLIDELSTYTDINCSKVNNHHWILEILFDKHQRSPISLGILCLQALAARRKVQKVNHSNRLDILALGGIKTTPVISISSTSLKLGEWGVDIVETNSAEKFLKSIDWEVNSTSKPPDSIFSLELQV</sequence>
<comment type="caution">
    <text evidence="1">The sequence shown here is derived from an EMBL/GenBank/DDBJ whole genome shotgun (WGS) entry which is preliminary data.</text>
</comment>
<dbReference type="AlphaFoldDB" id="M1WZJ8"/>
<dbReference type="EMBL" id="CAIY01000052">
    <property type="protein sequence ID" value="CCH67647.1"/>
    <property type="molecule type" value="Genomic_DNA"/>
</dbReference>
<reference evidence="1 2" key="1">
    <citation type="submission" date="2012-05" db="EMBL/GenBank/DDBJ databases">
        <authorList>
            <person name="Hilton J."/>
        </authorList>
    </citation>
    <scope>NUCLEOTIDE SEQUENCE [LARGE SCALE GENOMIC DNA]</scope>
    <source>
        <strain evidence="1 2">HH01</strain>
    </source>
</reference>
<reference evidence="2" key="2">
    <citation type="submission" date="2016-01" db="EMBL/GenBank/DDBJ databases">
        <title>Diatom-associated endosymboitic cyanobacterium lacks core nitrogen metabolism enzymes.</title>
        <authorList>
            <person name="Hilton J.A."/>
            <person name="Foster R.A."/>
            <person name="Tripp H.J."/>
            <person name="Carter B.J."/>
            <person name="Zehr J.P."/>
            <person name="Villareal T.A."/>
        </authorList>
    </citation>
    <scope>NUCLEOTIDE SEQUENCE [LARGE SCALE GENOMIC DNA]</scope>
    <source>
        <strain evidence="2">HH01</strain>
    </source>
</reference>
<keyword evidence="2" id="KW-1185">Reference proteome</keyword>
<evidence type="ECO:0000313" key="1">
    <source>
        <dbReference type="EMBL" id="CCH67647.1"/>
    </source>
</evidence>